<accession>A0A506URV6</accession>
<dbReference type="GO" id="GO:0006412">
    <property type="term" value="P:translation"/>
    <property type="evidence" value="ECO:0007669"/>
    <property type="project" value="UniProtKB-KW"/>
</dbReference>
<evidence type="ECO:0000256" key="3">
    <source>
        <dbReference type="ARBA" id="ARBA00023239"/>
    </source>
</evidence>
<name>A0A506URV6_9PROT</name>
<reference evidence="6 7" key="1">
    <citation type="submission" date="2019-03" db="EMBL/GenBank/DDBJ databases">
        <title>The complete genome sequence of Neokomagataea sp. Jb2 NBRC113641.</title>
        <authorList>
            <person name="Chua K.-O."/>
            <person name="Chan K.-G."/>
            <person name="See-Too W.-S."/>
        </authorList>
    </citation>
    <scope>NUCLEOTIDE SEQUENCE [LARGE SCALE GENOMIC DNA]</scope>
    <source>
        <strain evidence="6 7">Jb2</strain>
    </source>
</reference>
<keyword evidence="7" id="KW-1185">Reference proteome</keyword>
<proteinExistence type="inferred from homology"/>
<evidence type="ECO:0000259" key="5">
    <source>
        <dbReference type="Pfam" id="PF04073"/>
    </source>
</evidence>
<sequence>MTSPTETAATLFLDSMNVPYETRHYDYAPEKGHIGEQAAEALGAAPEGVFKTLAVKVDRKMPAFVVLPVKERVDFKAVAAALGRRNAKMMQPDEAHERTGYVQGGTTPFGSRQTLPVVLDASAEGQEKIWINAGAQGFLVCLAPEEIIRVTGAVLAKVTQPAG</sequence>
<dbReference type="EC" id="4.2.-.-" evidence="4"/>
<evidence type="ECO:0000256" key="1">
    <source>
        <dbReference type="ARBA" id="ARBA00009798"/>
    </source>
</evidence>
<keyword evidence="3 4" id="KW-0456">Lyase</keyword>
<dbReference type="PANTHER" id="PTHR30411:SF0">
    <property type="entry name" value="CYS-TRNA(PRO)_CYS-TRNA(CYS) DEACYLASE YBAK"/>
    <property type="match status" value="1"/>
</dbReference>
<dbReference type="InterPro" id="IPR004369">
    <property type="entry name" value="Prolyl-tRNA_editing_YbaK/EbsC"/>
</dbReference>
<organism evidence="6 7">
    <name type="scientific">Oecophyllibacter saccharovorans</name>
    <dbReference type="NCBI Taxonomy" id="2558360"/>
    <lineage>
        <taxon>Bacteria</taxon>
        <taxon>Pseudomonadati</taxon>
        <taxon>Pseudomonadota</taxon>
        <taxon>Alphaproteobacteria</taxon>
        <taxon>Acetobacterales</taxon>
        <taxon>Acetobacteraceae</taxon>
        <taxon>Oecophyllibacter</taxon>
    </lineage>
</organism>
<dbReference type="AlphaFoldDB" id="A0A506URV6"/>
<protein>
    <recommendedName>
        <fullName evidence="4">Cys-tRNA(Pro)/Cys-tRNA(Cys) deacylase</fullName>
        <ecNumber evidence="4">4.2.-.-</ecNumber>
    </recommendedName>
</protein>
<dbReference type="PIRSF" id="PIRSF006181">
    <property type="entry name" value="EbsC_YbaK"/>
    <property type="match status" value="1"/>
</dbReference>
<evidence type="ECO:0000313" key="7">
    <source>
        <dbReference type="Proteomes" id="UP000315037"/>
    </source>
</evidence>
<dbReference type="EMBL" id="SORZ01000001">
    <property type="protein sequence ID" value="TPW36042.1"/>
    <property type="molecule type" value="Genomic_DNA"/>
</dbReference>
<dbReference type="GO" id="GO:0016829">
    <property type="term" value="F:lyase activity"/>
    <property type="evidence" value="ECO:0007669"/>
    <property type="project" value="UniProtKB-KW"/>
</dbReference>
<dbReference type="SUPFAM" id="SSF55826">
    <property type="entry name" value="YbaK/ProRS associated domain"/>
    <property type="match status" value="1"/>
</dbReference>
<dbReference type="GO" id="GO:0002161">
    <property type="term" value="F:aminoacyl-tRNA deacylase activity"/>
    <property type="evidence" value="ECO:0007669"/>
    <property type="project" value="InterPro"/>
</dbReference>
<keyword evidence="2 4" id="KW-0648">Protein biosynthesis</keyword>
<evidence type="ECO:0000313" key="6">
    <source>
        <dbReference type="EMBL" id="TPW36042.1"/>
    </source>
</evidence>
<dbReference type="Proteomes" id="UP000315037">
    <property type="component" value="Unassembled WGS sequence"/>
</dbReference>
<comment type="similarity">
    <text evidence="1 4">Belongs to the prolyl-tRNA editing family. YbaK/EbsC subfamily.</text>
</comment>
<dbReference type="PANTHER" id="PTHR30411">
    <property type="entry name" value="CYTOPLASMIC PROTEIN"/>
    <property type="match status" value="1"/>
</dbReference>
<dbReference type="CDD" id="cd00002">
    <property type="entry name" value="YbaK_deacylase"/>
    <property type="match status" value="1"/>
</dbReference>
<gene>
    <name evidence="6" type="primary">ybaK</name>
    <name evidence="6" type="ORF">E3202_03845</name>
</gene>
<feature type="domain" description="YbaK/aminoacyl-tRNA synthetase-associated" evidence="5">
    <location>
        <begin position="36"/>
        <end position="149"/>
    </location>
</feature>
<evidence type="ECO:0000256" key="2">
    <source>
        <dbReference type="ARBA" id="ARBA00022917"/>
    </source>
</evidence>
<dbReference type="InterPro" id="IPR036754">
    <property type="entry name" value="YbaK/aa-tRNA-synt-asso_dom_sf"/>
</dbReference>
<dbReference type="Gene3D" id="3.90.960.10">
    <property type="entry name" value="YbaK/aminoacyl-tRNA synthetase-associated domain"/>
    <property type="match status" value="1"/>
</dbReference>
<dbReference type="InterPro" id="IPR007214">
    <property type="entry name" value="YbaK/aa-tRNA-synth-assoc-dom"/>
</dbReference>
<dbReference type="NCBIfam" id="TIGR00011">
    <property type="entry name" value="YbaK_EbsC"/>
    <property type="match status" value="1"/>
</dbReference>
<evidence type="ECO:0000256" key="4">
    <source>
        <dbReference type="PIRNR" id="PIRNR006181"/>
    </source>
</evidence>
<dbReference type="RefSeq" id="WP_165600396.1">
    <property type="nucleotide sequence ID" value="NZ_SORZ01000001.1"/>
</dbReference>
<comment type="caution">
    <text evidence="6">The sequence shown here is derived from an EMBL/GenBank/DDBJ whole genome shotgun (WGS) entry which is preliminary data.</text>
</comment>
<dbReference type="Pfam" id="PF04073">
    <property type="entry name" value="tRNA_edit"/>
    <property type="match status" value="1"/>
</dbReference>